<evidence type="ECO:0000313" key="2">
    <source>
        <dbReference type="EMBL" id="KAJ9616626.1"/>
    </source>
</evidence>
<dbReference type="CDD" id="cd04301">
    <property type="entry name" value="NAT_SF"/>
    <property type="match status" value="1"/>
</dbReference>
<evidence type="ECO:0000313" key="3">
    <source>
        <dbReference type="Proteomes" id="UP001172673"/>
    </source>
</evidence>
<dbReference type="InterPro" id="IPR000182">
    <property type="entry name" value="GNAT_dom"/>
</dbReference>
<feature type="domain" description="N-acetyltransferase" evidence="1">
    <location>
        <begin position="91"/>
        <end position="159"/>
    </location>
</feature>
<dbReference type="AlphaFoldDB" id="A0AA38XP39"/>
<dbReference type="Gene3D" id="3.40.630.30">
    <property type="match status" value="1"/>
</dbReference>
<dbReference type="Pfam" id="PF00583">
    <property type="entry name" value="Acetyltransf_1"/>
    <property type="match status" value="1"/>
</dbReference>
<dbReference type="PANTHER" id="PTHR43233">
    <property type="entry name" value="FAMILY N-ACETYLTRANSFERASE, PUTATIVE (AFU_ORTHOLOGUE AFUA_6G03350)-RELATED"/>
    <property type="match status" value="1"/>
</dbReference>
<dbReference type="InterPro" id="IPR053144">
    <property type="entry name" value="Acetyltransferase_Butenolide"/>
</dbReference>
<dbReference type="InterPro" id="IPR016181">
    <property type="entry name" value="Acyl_CoA_acyltransferase"/>
</dbReference>
<dbReference type="PANTHER" id="PTHR43233:SF1">
    <property type="entry name" value="FAMILY N-ACETYLTRANSFERASE, PUTATIVE (AFU_ORTHOLOGUE AFUA_6G03350)-RELATED"/>
    <property type="match status" value="1"/>
</dbReference>
<name>A0AA38XP39_9EURO</name>
<reference evidence="2" key="1">
    <citation type="submission" date="2022-10" db="EMBL/GenBank/DDBJ databases">
        <title>Culturing micro-colonial fungi from biological soil crusts in the Mojave desert and describing Neophaeococcomyces mojavensis, and introducing the new genera and species Taxawa tesnikishii.</title>
        <authorList>
            <person name="Kurbessoian T."/>
            <person name="Stajich J.E."/>
        </authorList>
    </citation>
    <scope>NUCLEOTIDE SEQUENCE</scope>
    <source>
        <strain evidence="2">TK_41</strain>
    </source>
</reference>
<keyword evidence="3" id="KW-1185">Reference proteome</keyword>
<organism evidence="2 3">
    <name type="scientific">Cladophialophora chaetospira</name>
    <dbReference type="NCBI Taxonomy" id="386627"/>
    <lineage>
        <taxon>Eukaryota</taxon>
        <taxon>Fungi</taxon>
        <taxon>Dikarya</taxon>
        <taxon>Ascomycota</taxon>
        <taxon>Pezizomycotina</taxon>
        <taxon>Eurotiomycetes</taxon>
        <taxon>Chaetothyriomycetidae</taxon>
        <taxon>Chaetothyriales</taxon>
        <taxon>Herpotrichiellaceae</taxon>
        <taxon>Cladophialophora</taxon>
    </lineage>
</organism>
<protein>
    <recommendedName>
        <fullName evidence="1">N-acetyltransferase domain-containing protein</fullName>
    </recommendedName>
</protein>
<proteinExistence type="predicted"/>
<dbReference type="EMBL" id="JAPDRK010000001">
    <property type="protein sequence ID" value="KAJ9616626.1"/>
    <property type="molecule type" value="Genomic_DNA"/>
</dbReference>
<dbReference type="Proteomes" id="UP001172673">
    <property type="component" value="Unassembled WGS sequence"/>
</dbReference>
<sequence length="180" mass="20402">MASQSEMPILSWKKDNTYLISTDPSLIPLDALNNRIFGAEDFDWGKPLPTAQLKTLVERSLCFGLYELQSPPLSAASPSVPPSELHYPYPRLIGFARLITDLVTVHYLTDVYILPQYRSLGLGVWMMQCVNEVFKSNPHLRGMILIADRGSRTEEFYRRHLHMGDLKGVAFCMDRKGRGA</sequence>
<dbReference type="GO" id="GO:0016747">
    <property type="term" value="F:acyltransferase activity, transferring groups other than amino-acyl groups"/>
    <property type="evidence" value="ECO:0007669"/>
    <property type="project" value="InterPro"/>
</dbReference>
<accession>A0AA38XP39</accession>
<evidence type="ECO:0000259" key="1">
    <source>
        <dbReference type="Pfam" id="PF00583"/>
    </source>
</evidence>
<dbReference type="SUPFAM" id="SSF55729">
    <property type="entry name" value="Acyl-CoA N-acyltransferases (Nat)"/>
    <property type="match status" value="1"/>
</dbReference>
<gene>
    <name evidence="2" type="ORF">H2200_000345</name>
</gene>
<comment type="caution">
    <text evidence="2">The sequence shown here is derived from an EMBL/GenBank/DDBJ whole genome shotgun (WGS) entry which is preliminary data.</text>
</comment>